<dbReference type="Pfam" id="PF00797">
    <property type="entry name" value="Acetyltransf_2"/>
    <property type="match status" value="1"/>
</dbReference>
<reference evidence="3" key="1">
    <citation type="journal article" date="2020" name="Stud. Mycol.">
        <title>101 Dothideomycetes genomes: a test case for predicting lifestyles and emergence of pathogens.</title>
        <authorList>
            <person name="Haridas S."/>
            <person name="Albert R."/>
            <person name="Binder M."/>
            <person name="Bloem J."/>
            <person name="Labutti K."/>
            <person name="Salamov A."/>
            <person name="Andreopoulos B."/>
            <person name="Baker S."/>
            <person name="Barry K."/>
            <person name="Bills G."/>
            <person name="Bluhm B."/>
            <person name="Cannon C."/>
            <person name="Castanera R."/>
            <person name="Culley D."/>
            <person name="Daum C."/>
            <person name="Ezra D."/>
            <person name="Gonzalez J."/>
            <person name="Henrissat B."/>
            <person name="Kuo A."/>
            <person name="Liang C."/>
            <person name="Lipzen A."/>
            <person name="Lutzoni F."/>
            <person name="Magnuson J."/>
            <person name="Mondo S."/>
            <person name="Nolan M."/>
            <person name="Ohm R."/>
            <person name="Pangilinan J."/>
            <person name="Park H.-J."/>
            <person name="Ramirez L."/>
            <person name="Alfaro M."/>
            <person name="Sun H."/>
            <person name="Tritt A."/>
            <person name="Yoshinaga Y."/>
            <person name="Zwiers L.-H."/>
            <person name="Turgeon B."/>
            <person name="Goodwin S."/>
            <person name="Spatafora J."/>
            <person name="Crous P."/>
            <person name="Grigoriev I."/>
        </authorList>
    </citation>
    <scope>NUCLEOTIDE SEQUENCE</scope>
    <source>
        <strain evidence="3">CBS 110217</strain>
    </source>
</reference>
<dbReference type="PANTHER" id="PTHR11786">
    <property type="entry name" value="N-HYDROXYARYLAMINE O-ACETYLTRANSFERASE"/>
    <property type="match status" value="1"/>
</dbReference>
<evidence type="ECO:0000256" key="2">
    <source>
        <dbReference type="RuleBase" id="RU003452"/>
    </source>
</evidence>
<dbReference type="OrthoDB" id="10260017at2759"/>
<dbReference type="InterPro" id="IPR053710">
    <property type="entry name" value="Arylamine_NAT_domain_sf"/>
</dbReference>
<protein>
    <submittedName>
        <fullName evidence="3">Arylamine N-acetyltransferase 1</fullName>
    </submittedName>
</protein>
<dbReference type="InterPro" id="IPR038765">
    <property type="entry name" value="Papain-like_cys_pep_sf"/>
</dbReference>
<accession>A0A9P4HNC8</accession>
<dbReference type="Gene3D" id="3.30.2140.20">
    <property type="match status" value="1"/>
</dbReference>
<keyword evidence="2" id="KW-0808">Transferase</keyword>
<dbReference type="AlphaFoldDB" id="A0A9P4HNC8"/>
<evidence type="ECO:0000313" key="3">
    <source>
        <dbReference type="EMBL" id="KAF2036665.1"/>
    </source>
</evidence>
<dbReference type="PANTHER" id="PTHR11786:SF0">
    <property type="entry name" value="ARYLAMINE N-ACETYLTRANSFERASE 4-RELATED"/>
    <property type="match status" value="1"/>
</dbReference>
<dbReference type="InterPro" id="IPR001447">
    <property type="entry name" value="Arylamine_N-AcTrfase"/>
</dbReference>
<name>A0A9P4HNC8_9PLEO</name>
<dbReference type="GO" id="GO:0016407">
    <property type="term" value="F:acetyltransferase activity"/>
    <property type="evidence" value="ECO:0007669"/>
    <property type="project" value="InterPro"/>
</dbReference>
<sequence length="310" mass="35771">MAAERARPQYTKEQLSKYFDRLKIPEDKRQFEVAKLKPGDALTYLALLQKHHLSEIPFENLTLHYSTHRQVSIHPEVLFTKIIGDNNGRGGYCMENNCLFGTFLYTLGFAIYSGGARVFDNGAWTGWSHMVNMITIEDIKYHVDVGFGADGPVVPMPLDRSGTIQSHISPAKTRLQWRNIPGNNDPNQRLWVYEHRWDDDSEWIVRYCYTELEFQPCDYNIINSYTSTSHKTFFTRTIIADKKILDDKGEFAGSLIMFGNTIKWRIHGSKEKEIELETEADRLEALEKYFGIKFGEAERDGIRGLASQLQ</sequence>
<gene>
    <name evidence="3" type="ORF">EK21DRAFT_52011</name>
</gene>
<proteinExistence type="inferred from homology"/>
<evidence type="ECO:0000313" key="4">
    <source>
        <dbReference type="Proteomes" id="UP000799777"/>
    </source>
</evidence>
<comment type="similarity">
    <text evidence="1 2">Belongs to the arylamine N-acetyltransferase family.</text>
</comment>
<keyword evidence="2" id="KW-0012">Acyltransferase</keyword>
<dbReference type="SUPFAM" id="SSF54001">
    <property type="entry name" value="Cysteine proteinases"/>
    <property type="match status" value="1"/>
</dbReference>
<dbReference type="PRINTS" id="PR01543">
    <property type="entry name" value="ANATRNSFRASE"/>
</dbReference>
<keyword evidence="4" id="KW-1185">Reference proteome</keyword>
<evidence type="ECO:0000256" key="1">
    <source>
        <dbReference type="ARBA" id="ARBA00006547"/>
    </source>
</evidence>
<dbReference type="EMBL" id="ML978154">
    <property type="protein sequence ID" value="KAF2036665.1"/>
    <property type="molecule type" value="Genomic_DNA"/>
</dbReference>
<comment type="caution">
    <text evidence="3">The sequence shown here is derived from an EMBL/GenBank/DDBJ whole genome shotgun (WGS) entry which is preliminary data.</text>
</comment>
<dbReference type="Proteomes" id="UP000799777">
    <property type="component" value="Unassembled WGS sequence"/>
</dbReference>
<organism evidence="3 4">
    <name type="scientific">Setomelanomma holmii</name>
    <dbReference type="NCBI Taxonomy" id="210430"/>
    <lineage>
        <taxon>Eukaryota</taxon>
        <taxon>Fungi</taxon>
        <taxon>Dikarya</taxon>
        <taxon>Ascomycota</taxon>
        <taxon>Pezizomycotina</taxon>
        <taxon>Dothideomycetes</taxon>
        <taxon>Pleosporomycetidae</taxon>
        <taxon>Pleosporales</taxon>
        <taxon>Pleosporineae</taxon>
        <taxon>Phaeosphaeriaceae</taxon>
        <taxon>Setomelanomma</taxon>
    </lineage>
</organism>